<evidence type="ECO:0000313" key="2">
    <source>
        <dbReference type="Proteomes" id="UP000184076"/>
    </source>
</evidence>
<dbReference type="PIRSF" id="PIRSF020680">
    <property type="entry name" value="PhnH"/>
    <property type="match status" value="1"/>
</dbReference>
<dbReference type="NCBIfam" id="TIGR03292">
    <property type="entry name" value="PhnH_redo"/>
    <property type="match status" value="1"/>
</dbReference>
<dbReference type="InterPro" id="IPR008772">
    <property type="entry name" value="Phosphonate_metab_PhnH"/>
</dbReference>
<organism evidence="1 2">
    <name type="scientific">Desulfacinum infernum DSM 9756</name>
    <dbReference type="NCBI Taxonomy" id="1121391"/>
    <lineage>
        <taxon>Bacteria</taxon>
        <taxon>Pseudomonadati</taxon>
        <taxon>Thermodesulfobacteriota</taxon>
        <taxon>Syntrophobacteria</taxon>
        <taxon>Syntrophobacterales</taxon>
        <taxon>Syntrophobacteraceae</taxon>
        <taxon>Desulfacinum</taxon>
    </lineage>
</organism>
<dbReference type="Proteomes" id="UP000184076">
    <property type="component" value="Unassembled WGS sequence"/>
</dbReference>
<sequence length="201" mass="21604">MGFHHAVPCGAPSGFSDPVLDSQRVFRALLAAMSYPGRILRLTPPAHVPEGLCEASWSVLLTLADHAVSLWTDLPEGAPARESIRAHCGSPATERPVDADLALITRPMEAGAAYDFRLGTEKRPELGATLVIQTDTLSAGEGFALSGPGIRKEAFLKVTGVPESFWLWRRSLENRYPLGVDLILTCGTSLAAIPRTTRMGE</sequence>
<gene>
    <name evidence="1" type="ORF">SAMN02745206_01070</name>
</gene>
<reference evidence="2" key="1">
    <citation type="submission" date="2016-11" db="EMBL/GenBank/DDBJ databases">
        <authorList>
            <person name="Varghese N."/>
            <person name="Submissions S."/>
        </authorList>
    </citation>
    <scope>NUCLEOTIDE SEQUENCE [LARGE SCALE GENOMIC DNA]</scope>
    <source>
        <strain evidence="2">DSM 9756</strain>
    </source>
</reference>
<evidence type="ECO:0000313" key="1">
    <source>
        <dbReference type="EMBL" id="SHE94981.1"/>
    </source>
</evidence>
<dbReference type="SUPFAM" id="SSF159709">
    <property type="entry name" value="PhnH-like"/>
    <property type="match status" value="1"/>
</dbReference>
<dbReference type="EMBL" id="FQVB01000009">
    <property type="protein sequence ID" value="SHE94981.1"/>
    <property type="molecule type" value="Genomic_DNA"/>
</dbReference>
<proteinExistence type="predicted"/>
<dbReference type="RefSeq" id="WP_073037696.1">
    <property type="nucleotide sequence ID" value="NZ_FQVB01000009.1"/>
</dbReference>
<dbReference type="Gene3D" id="3.40.50.11310">
    <property type="entry name" value="Bacterial phosphonate metabolism protein PhnH"/>
    <property type="match status" value="1"/>
</dbReference>
<protein>
    <submittedName>
        <fullName evidence="1">Alpha-D-ribose 1-methylphosphonate 5-triphosphate synthase subunit PhnH</fullName>
    </submittedName>
</protein>
<name>A0A1M4XNH6_9BACT</name>
<dbReference type="AlphaFoldDB" id="A0A1M4XNH6"/>
<dbReference type="STRING" id="1121391.SAMN02745206_01070"/>
<dbReference type="OrthoDB" id="9814509at2"/>
<accession>A0A1M4XNH6</accession>
<keyword evidence="2" id="KW-1185">Reference proteome</keyword>
<dbReference type="GO" id="GO:0019634">
    <property type="term" value="P:organic phosphonate metabolic process"/>
    <property type="evidence" value="ECO:0007669"/>
    <property type="project" value="InterPro"/>
</dbReference>
<dbReference type="Pfam" id="PF05845">
    <property type="entry name" value="PhnH"/>
    <property type="match status" value="1"/>
</dbReference>
<dbReference type="InterPro" id="IPR038058">
    <property type="entry name" value="PhnH-like_sp"/>
</dbReference>